<dbReference type="Pfam" id="PF07963">
    <property type="entry name" value="N_methyl"/>
    <property type="match status" value="1"/>
</dbReference>
<keyword evidence="1" id="KW-0812">Transmembrane</keyword>
<dbReference type="InterPro" id="IPR045584">
    <property type="entry name" value="Pilin-like"/>
</dbReference>
<accession>A0A1G1V7L4</accession>
<dbReference type="STRING" id="1797516.A3D26_02400"/>
<dbReference type="EMBL" id="MHBZ01000019">
    <property type="protein sequence ID" value="OGY11333.1"/>
    <property type="molecule type" value="Genomic_DNA"/>
</dbReference>
<proteinExistence type="predicted"/>
<evidence type="ECO:0000313" key="3">
    <source>
        <dbReference type="Proteomes" id="UP000178319"/>
    </source>
</evidence>
<sequence length="148" mass="16231">MRRLAVRRNAGQTFVELVIVLAVIGVIVTGVVGVVAISVRNARFSSDQARSSRYAQEAIEWVRQQRDSGWASFAARSGRTYCMQDLTWNLSNPCTSTQVIANSNFIREASLTGTDADTITVEVTVSWTDSGGEHSSKLSTILTSWTEK</sequence>
<dbReference type="AlphaFoldDB" id="A0A1G1V7L4"/>
<evidence type="ECO:0000256" key="1">
    <source>
        <dbReference type="SAM" id="Phobius"/>
    </source>
</evidence>
<evidence type="ECO:0008006" key="4">
    <source>
        <dbReference type="Google" id="ProtNLM"/>
    </source>
</evidence>
<evidence type="ECO:0000313" key="2">
    <source>
        <dbReference type="EMBL" id="OGY11333.1"/>
    </source>
</evidence>
<comment type="caution">
    <text evidence="2">The sequence shown here is derived from an EMBL/GenBank/DDBJ whole genome shotgun (WGS) entry which is preliminary data.</text>
</comment>
<feature type="transmembrane region" description="Helical" evidence="1">
    <location>
        <begin position="12"/>
        <end position="37"/>
    </location>
</feature>
<protein>
    <recommendedName>
        <fullName evidence="4">Type IV pilus modification protein PilV</fullName>
    </recommendedName>
</protein>
<dbReference type="SUPFAM" id="SSF54523">
    <property type="entry name" value="Pili subunits"/>
    <property type="match status" value="1"/>
</dbReference>
<dbReference type="InterPro" id="IPR012902">
    <property type="entry name" value="N_methyl_site"/>
</dbReference>
<dbReference type="Gene3D" id="3.30.700.10">
    <property type="entry name" value="Glycoprotein, Type 4 Pilin"/>
    <property type="match status" value="1"/>
</dbReference>
<keyword evidence="1" id="KW-1133">Transmembrane helix</keyword>
<reference evidence="2 3" key="1">
    <citation type="journal article" date="2016" name="Nat. Commun.">
        <title>Thousands of microbial genomes shed light on interconnected biogeochemical processes in an aquifer system.</title>
        <authorList>
            <person name="Anantharaman K."/>
            <person name="Brown C.T."/>
            <person name="Hug L.A."/>
            <person name="Sharon I."/>
            <person name="Castelle C.J."/>
            <person name="Probst A.J."/>
            <person name="Thomas B.C."/>
            <person name="Singh A."/>
            <person name="Wilkins M.J."/>
            <person name="Karaoz U."/>
            <person name="Brodie E.L."/>
            <person name="Williams K.H."/>
            <person name="Hubbard S.S."/>
            <person name="Banfield J.F."/>
        </authorList>
    </citation>
    <scope>NUCLEOTIDE SEQUENCE [LARGE SCALE GENOMIC DNA]</scope>
</reference>
<dbReference type="Proteomes" id="UP000178319">
    <property type="component" value="Unassembled WGS sequence"/>
</dbReference>
<keyword evidence="1" id="KW-0472">Membrane</keyword>
<gene>
    <name evidence="2" type="ORF">A3D26_02400</name>
</gene>
<name>A0A1G1V7L4_9BACT</name>
<organism evidence="2 3">
    <name type="scientific">Candidatus Blackburnbacteria bacterium RIFCSPHIGHO2_02_FULL_44_20</name>
    <dbReference type="NCBI Taxonomy" id="1797516"/>
    <lineage>
        <taxon>Bacteria</taxon>
        <taxon>Candidatus Blackburniibacteriota</taxon>
    </lineage>
</organism>